<reference evidence="3 4" key="1">
    <citation type="submission" date="2021-03" db="EMBL/GenBank/DDBJ databases">
        <title>Winogradskyella sp. nov., isolated from costal sediment.</title>
        <authorList>
            <person name="Gao C."/>
        </authorList>
    </citation>
    <scope>NUCLEOTIDE SEQUENCE [LARGE SCALE GENOMIC DNA]</scope>
    <source>
        <strain evidence="3 4">DF17</strain>
    </source>
</reference>
<evidence type="ECO:0000313" key="4">
    <source>
        <dbReference type="Proteomes" id="UP000676776"/>
    </source>
</evidence>
<dbReference type="Gene3D" id="3.40.50.300">
    <property type="entry name" value="P-loop containing nucleotide triphosphate hydrolases"/>
    <property type="match status" value="1"/>
</dbReference>
<dbReference type="InterPro" id="IPR011703">
    <property type="entry name" value="ATPase_AAA-3"/>
</dbReference>
<sequence length="323" mass="36198">MNKHLKTIRDLESQINLSILGQGHVVERLLMVLLADGNLLLEGLPGLAKTRAINSLAKNLDAGLSRIQFTPDLLPSDITGTEVYQPESEETFIFQQGPIFNNLILADEINRAPAKVQSALLEAMQERQVTVAGTTHKLDPLFMVMATQNPIEQEGTYPLPEAQMDRFLMHVIVDYPDAASEMKVLDLVRGEEDAAPKPKSKKETISQNVIFEARKEINGVHVSDSIKKYIVDLVNATRFPEKYTEELELWIDYGASPRASIALDKCSRVNAWLNERDFVNPDDVRAVVHDIFRHRISQSYEANADGITKDKIIDELLKQVAVA</sequence>
<feature type="domain" description="ChlI/MoxR AAA lid" evidence="2">
    <location>
        <begin position="251"/>
        <end position="315"/>
    </location>
</feature>
<organism evidence="3 4">
    <name type="scientific">Winogradskyella pelagia</name>
    <dbReference type="NCBI Taxonomy" id="2819984"/>
    <lineage>
        <taxon>Bacteria</taxon>
        <taxon>Pseudomonadati</taxon>
        <taxon>Bacteroidota</taxon>
        <taxon>Flavobacteriia</taxon>
        <taxon>Flavobacteriales</taxon>
        <taxon>Flavobacteriaceae</taxon>
        <taxon>Winogradskyella</taxon>
    </lineage>
</organism>
<feature type="domain" description="ATPase AAA-3" evidence="1">
    <location>
        <begin position="39"/>
        <end position="169"/>
    </location>
</feature>
<keyword evidence="4" id="KW-1185">Reference proteome</keyword>
<dbReference type="SUPFAM" id="SSF52540">
    <property type="entry name" value="P-loop containing nucleoside triphosphate hydrolases"/>
    <property type="match status" value="1"/>
</dbReference>
<comment type="caution">
    <text evidence="3">The sequence shown here is derived from an EMBL/GenBank/DDBJ whole genome shotgun (WGS) entry which is preliminary data.</text>
</comment>
<dbReference type="PANTHER" id="PTHR42759:SF1">
    <property type="entry name" value="MAGNESIUM-CHELATASE SUBUNIT CHLD"/>
    <property type="match status" value="1"/>
</dbReference>
<dbReference type="RefSeq" id="WP_208154806.1">
    <property type="nucleotide sequence ID" value="NZ_JAGEVF010000009.1"/>
</dbReference>
<evidence type="ECO:0000313" key="3">
    <source>
        <dbReference type="EMBL" id="MBO3117454.1"/>
    </source>
</evidence>
<dbReference type="InterPro" id="IPR041628">
    <property type="entry name" value="ChlI/MoxR_AAA_lid"/>
</dbReference>
<dbReference type="Gene3D" id="1.10.8.80">
    <property type="entry name" value="Magnesium chelatase subunit I, C-Terminal domain"/>
    <property type="match status" value="1"/>
</dbReference>
<gene>
    <name evidence="3" type="ORF">J4050_11890</name>
</gene>
<dbReference type="InterPro" id="IPR050764">
    <property type="entry name" value="CbbQ/NirQ/NorQ/GpvN"/>
</dbReference>
<proteinExistence type="predicted"/>
<dbReference type="InterPro" id="IPR027417">
    <property type="entry name" value="P-loop_NTPase"/>
</dbReference>
<dbReference type="Proteomes" id="UP000676776">
    <property type="component" value="Unassembled WGS sequence"/>
</dbReference>
<evidence type="ECO:0000259" key="2">
    <source>
        <dbReference type="Pfam" id="PF17863"/>
    </source>
</evidence>
<dbReference type="Pfam" id="PF17863">
    <property type="entry name" value="AAA_lid_2"/>
    <property type="match status" value="1"/>
</dbReference>
<name>A0ABS3T4U1_9FLAO</name>
<accession>A0ABS3T4U1</accession>
<dbReference type="PIRSF" id="PIRSF002849">
    <property type="entry name" value="AAA_ATPase_chaperone_MoxR_prd"/>
    <property type="match status" value="1"/>
</dbReference>
<protein>
    <submittedName>
        <fullName evidence="3">MoxR family ATPase</fullName>
    </submittedName>
</protein>
<evidence type="ECO:0000259" key="1">
    <source>
        <dbReference type="Pfam" id="PF07726"/>
    </source>
</evidence>
<dbReference type="PANTHER" id="PTHR42759">
    <property type="entry name" value="MOXR FAMILY PROTEIN"/>
    <property type="match status" value="1"/>
</dbReference>
<dbReference type="Pfam" id="PF07726">
    <property type="entry name" value="AAA_3"/>
    <property type="match status" value="1"/>
</dbReference>
<dbReference type="EMBL" id="JAGEVF010000009">
    <property type="protein sequence ID" value="MBO3117454.1"/>
    <property type="molecule type" value="Genomic_DNA"/>
</dbReference>